<gene>
    <name evidence="3" type="ORF">TVY486_0501100</name>
</gene>
<evidence type="ECO:0008006" key="4">
    <source>
        <dbReference type="Google" id="ProtNLM"/>
    </source>
</evidence>
<feature type="transmembrane region" description="Helical" evidence="2">
    <location>
        <begin position="106"/>
        <end position="139"/>
    </location>
</feature>
<organism evidence="3">
    <name type="scientific">Trypanosoma vivax (strain Y486)</name>
    <dbReference type="NCBI Taxonomy" id="1055687"/>
    <lineage>
        <taxon>Eukaryota</taxon>
        <taxon>Discoba</taxon>
        <taxon>Euglenozoa</taxon>
        <taxon>Kinetoplastea</taxon>
        <taxon>Metakinetoplastina</taxon>
        <taxon>Trypanosomatida</taxon>
        <taxon>Trypanosomatidae</taxon>
        <taxon>Trypanosoma</taxon>
        <taxon>Duttonella</taxon>
    </lineage>
</organism>
<dbReference type="EMBL" id="HE573021">
    <property type="protein sequence ID" value="CCC47901.1"/>
    <property type="molecule type" value="Genomic_DNA"/>
</dbReference>
<proteinExistence type="predicted"/>
<sequence>MNTHEAQVVEDRKEETRPQHVMTLEEYRAHYVREQRLRYQKMKEEHERVGQRSQVSPVAVSNSSGTEESLPQRLAPNTEGGQLRAVQGNMARYFDYHEWMMGRVRVVIRAVLASLLIFRSAEISNVLIMLGICALWSFMKTLLSSFHVERAQANGGRGSFPVDHLTNMSRTVPRRTEHVSRARRGYYIVCRCFTSFLLSLSPTYSVEKLDAELAADGIVGIQRR</sequence>
<evidence type="ECO:0000256" key="2">
    <source>
        <dbReference type="SAM" id="Phobius"/>
    </source>
</evidence>
<evidence type="ECO:0000256" key="1">
    <source>
        <dbReference type="SAM" id="MobiDB-lite"/>
    </source>
</evidence>
<feature type="region of interest" description="Disordered" evidence="1">
    <location>
        <begin position="42"/>
        <end position="82"/>
    </location>
</feature>
<accession>G0TVD5</accession>
<keyword evidence="2" id="KW-1133">Transmembrane helix</keyword>
<dbReference type="AlphaFoldDB" id="G0TVD5"/>
<reference evidence="3" key="1">
    <citation type="journal article" date="2012" name="Proc. Natl. Acad. Sci. U.S.A.">
        <title>Antigenic diversity is generated by distinct evolutionary mechanisms in African trypanosome species.</title>
        <authorList>
            <person name="Jackson A.P."/>
            <person name="Berry A."/>
            <person name="Aslett M."/>
            <person name="Allison H.C."/>
            <person name="Burton P."/>
            <person name="Vavrova-Anderson J."/>
            <person name="Brown R."/>
            <person name="Browne H."/>
            <person name="Corton N."/>
            <person name="Hauser H."/>
            <person name="Gamble J."/>
            <person name="Gilderthorp R."/>
            <person name="Marcello L."/>
            <person name="McQuillan J."/>
            <person name="Otto T.D."/>
            <person name="Quail M.A."/>
            <person name="Sanders M.J."/>
            <person name="van Tonder A."/>
            <person name="Ginger M.L."/>
            <person name="Field M.C."/>
            <person name="Barry J.D."/>
            <person name="Hertz-Fowler C."/>
            <person name="Berriman M."/>
        </authorList>
    </citation>
    <scope>NUCLEOTIDE SEQUENCE</scope>
    <source>
        <strain evidence="3">Y486</strain>
    </source>
</reference>
<keyword evidence="2" id="KW-0472">Membrane</keyword>
<keyword evidence="2" id="KW-0812">Transmembrane</keyword>
<evidence type="ECO:0000313" key="3">
    <source>
        <dbReference type="EMBL" id="CCC47901.1"/>
    </source>
</evidence>
<protein>
    <recommendedName>
        <fullName evidence="4">Transmembrane protein</fullName>
    </recommendedName>
</protein>
<name>G0TVD5_TRYVY</name>
<dbReference type="VEuPathDB" id="TriTrypDB:TvY486_0501100"/>
<feature type="compositionally biased region" description="Polar residues" evidence="1">
    <location>
        <begin position="51"/>
        <end position="69"/>
    </location>
</feature>
<dbReference type="OMA" id="VNIWERI"/>